<dbReference type="InterPro" id="IPR000801">
    <property type="entry name" value="Esterase-like"/>
</dbReference>
<dbReference type="AlphaFoldDB" id="A0A6L7I042"/>
<dbReference type="PANTHER" id="PTHR40841">
    <property type="entry name" value="SIDEROPHORE TRIACETYLFUSARININE C ESTERASE"/>
    <property type="match status" value="1"/>
</dbReference>
<protein>
    <submittedName>
        <fullName evidence="4">Alpha/beta hydrolase</fullName>
    </submittedName>
</protein>
<evidence type="ECO:0000313" key="5">
    <source>
        <dbReference type="Proteomes" id="UP000474778"/>
    </source>
</evidence>
<gene>
    <name evidence="4" type="ORF">GNT65_08750</name>
</gene>
<keyword evidence="5" id="KW-1185">Reference proteome</keyword>
<comment type="similarity">
    <text evidence="1">Belongs to the esterase D family.</text>
</comment>
<dbReference type="Proteomes" id="UP000474778">
    <property type="component" value="Unassembled WGS sequence"/>
</dbReference>
<name>A0A6L7I042_9GAMM</name>
<accession>A0A6L7I042</accession>
<dbReference type="InterPro" id="IPR029058">
    <property type="entry name" value="AB_hydrolase_fold"/>
</dbReference>
<keyword evidence="2 4" id="KW-0378">Hydrolase</keyword>
<evidence type="ECO:0000313" key="4">
    <source>
        <dbReference type="EMBL" id="MXR68758.1"/>
    </source>
</evidence>
<keyword evidence="3" id="KW-0732">Signal</keyword>
<dbReference type="InterPro" id="IPR052558">
    <property type="entry name" value="Siderophore_Hydrolase_D"/>
</dbReference>
<sequence length="310" mass="33995">MKLPHLLTSLAIFLTFSMASQASSAVAVSEQAASVSLAPNSTSPAPKVEIPRTQVFDLTDPVSKRVYPLWVKLPRSYQSDSERHYPVIYVADAPYAFQIVSGMTRFPMNSGKMREAIIVGLAYAKGDKGPQSRVRDYTQAVDSGWKLETGGASHYADYLETQVLPFMAEHYRVDDKDLTFVGNSLGGLLGAYLLLEKPNLFDNYVLGSPSVWFKGEQLLSLTAKPRAEDKQSRRVFLAVGALETPAKAGMQHDMVAGAGKLRRHLQRQLGDSLVIESLIIAGARHETAFPTTASQGLYWLLARDGEESAQ</sequence>
<proteinExistence type="inferred from homology"/>
<evidence type="ECO:0000256" key="1">
    <source>
        <dbReference type="ARBA" id="ARBA00005622"/>
    </source>
</evidence>
<dbReference type="Pfam" id="PF00756">
    <property type="entry name" value="Esterase"/>
    <property type="match status" value="1"/>
</dbReference>
<comment type="caution">
    <text evidence="4">The sequence shown here is derived from an EMBL/GenBank/DDBJ whole genome shotgun (WGS) entry which is preliminary data.</text>
</comment>
<evidence type="ECO:0000256" key="3">
    <source>
        <dbReference type="SAM" id="SignalP"/>
    </source>
</evidence>
<feature type="signal peptide" evidence="3">
    <location>
        <begin position="1"/>
        <end position="22"/>
    </location>
</feature>
<reference evidence="4 5" key="1">
    <citation type="submission" date="2019-12" db="EMBL/GenBank/DDBJ databases">
        <title>Shewanella insulae sp. nov., isolated from a tidal flat.</title>
        <authorList>
            <person name="Yoon J.-H."/>
        </authorList>
    </citation>
    <scope>NUCLEOTIDE SEQUENCE [LARGE SCALE GENOMIC DNA]</scope>
    <source>
        <strain evidence="4 5">JBTF-M18</strain>
    </source>
</reference>
<feature type="chain" id="PRO_5026856876" evidence="3">
    <location>
        <begin position="23"/>
        <end position="310"/>
    </location>
</feature>
<dbReference type="RefSeq" id="WP_160795321.1">
    <property type="nucleotide sequence ID" value="NZ_WRPA01000006.1"/>
</dbReference>
<dbReference type="SUPFAM" id="SSF53474">
    <property type="entry name" value="alpha/beta-Hydrolases"/>
    <property type="match status" value="1"/>
</dbReference>
<dbReference type="Gene3D" id="3.40.50.1820">
    <property type="entry name" value="alpha/beta hydrolase"/>
    <property type="match status" value="1"/>
</dbReference>
<dbReference type="PANTHER" id="PTHR40841:SF2">
    <property type="entry name" value="SIDEROPHORE-DEGRADING ESTERASE (EUROFUNG)"/>
    <property type="match status" value="1"/>
</dbReference>
<dbReference type="GO" id="GO:0016788">
    <property type="term" value="F:hydrolase activity, acting on ester bonds"/>
    <property type="evidence" value="ECO:0007669"/>
    <property type="project" value="TreeGrafter"/>
</dbReference>
<evidence type="ECO:0000256" key="2">
    <source>
        <dbReference type="ARBA" id="ARBA00022801"/>
    </source>
</evidence>
<organism evidence="4 5">
    <name type="scientific">Shewanella insulae</name>
    <dbReference type="NCBI Taxonomy" id="2681496"/>
    <lineage>
        <taxon>Bacteria</taxon>
        <taxon>Pseudomonadati</taxon>
        <taxon>Pseudomonadota</taxon>
        <taxon>Gammaproteobacteria</taxon>
        <taxon>Alteromonadales</taxon>
        <taxon>Shewanellaceae</taxon>
        <taxon>Shewanella</taxon>
    </lineage>
</organism>
<dbReference type="EMBL" id="WRPA01000006">
    <property type="protein sequence ID" value="MXR68758.1"/>
    <property type="molecule type" value="Genomic_DNA"/>
</dbReference>